<evidence type="ECO:0000256" key="4">
    <source>
        <dbReference type="ARBA" id="ARBA00022816"/>
    </source>
</evidence>
<evidence type="ECO:0000256" key="6">
    <source>
        <dbReference type="ARBA" id="ARBA00023010"/>
    </source>
</evidence>
<dbReference type="Proteomes" id="UP000319731">
    <property type="component" value="Unassembled WGS sequence"/>
</dbReference>
<dbReference type="EMBL" id="QEAO01000021">
    <property type="protein sequence ID" value="TPX33296.1"/>
    <property type="molecule type" value="Genomic_DNA"/>
</dbReference>
<keyword evidence="8" id="KW-0539">Nucleus</keyword>
<keyword evidence="4" id="KW-0509">mRNA transport</keyword>
<comment type="subcellular location">
    <subcellularLocation>
        <location evidence="1">Nucleus</location>
        <location evidence="1">Nuclear pore complex</location>
    </subcellularLocation>
</comment>
<feature type="compositionally biased region" description="Polar residues" evidence="11">
    <location>
        <begin position="229"/>
        <end position="250"/>
    </location>
</feature>
<evidence type="ECO:0000256" key="11">
    <source>
        <dbReference type="SAM" id="MobiDB-lite"/>
    </source>
</evidence>
<feature type="compositionally biased region" description="Low complexity" evidence="11">
    <location>
        <begin position="214"/>
        <end position="228"/>
    </location>
</feature>
<dbReference type="PANTHER" id="PTHR12960">
    <property type="entry name" value="GLE-1-RELATED"/>
    <property type="match status" value="1"/>
</dbReference>
<evidence type="ECO:0000313" key="12">
    <source>
        <dbReference type="EMBL" id="TPX33296.1"/>
    </source>
</evidence>
<feature type="region of interest" description="Disordered" evidence="11">
    <location>
        <begin position="1"/>
        <end position="42"/>
    </location>
</feature>
<dbReference type="Gene3D" id="1.25.40.510">
    <property type="entry name" value="GLE1-like"/>
    <property type="match status" value="1"/>
</dbReference>
<protein>
    <recommendedName>
        <fullName evidence="9">mRNA export factor GLE1</fullName>
    </recommendedName>
    <alternativeName>
        <fullName evidence="10">Nucleoporin GLE1</fullName>
    </alternativeName>
</protein>
<evidence type="ECO:0000256" key="2">
    <source>
        <dbReference type="ARBA" id="ARBA00011056"/>
    </source>
</evidence>
<dbReference type="PANTHER" id="PTHR12960:SF0">
    <property type="entry name" value="MRNA EXPORT FACTOR GLE1"/>
    <property type="match status" value="1"/>
</dbReference>
<dbReference type="GO" id="GO:0000822">
    <property type="term" value="F:inositol hexakisphosphate binding"/>
    <property type="evidence" value="ECO:0007669"/>
    <property type="project" value="TreeGrafter"/>
</dbReference>
<dbReference type="GO" id="GO:0016973">
    <property type="term" value="P:poly(A)+ mRNA export from nucleus"/>
    <property type="evidence" value="ECO:0007669"/>
    <property type="project" value="InterPro"/>
</dbReference>
<accession>A0A507C5P6</accession>
<evidence type="ECO:0000256" key="1">
    <source>
        <dbReference type="ARBA" id="ARBA00004567"/>
    </source>
</evidence>
<evidence type="ECO:0000256" key="5">
    <source>
        <dbReference type="ARBA" id="ARBA00022927"/>
    </source>
</evidence>
<reference evidence="12 13" key="1">
    <citation type="journal article" date="2019" name="Sci. Rep.">
        <title>Comparative genomics of chytrid fungi reveal insights into the obligate biotrophic and pathogenic lifestyle of Synchytrium endobioticum.</title>
        <authorList>
            <person name="van de Vossenberg B.T.L.H."/>
            <person name="Warris S."/>
            <person name="Nguyen H.D.T."/>
            <person name="van Gent-Pelzer M.P.E."/>
            <person name="Joly D.L."/>
            <person name="van de Geest H.C."/>
            <person name="Bonants P.J.M."/>
            <person name="Smith D.S."/>
            <person name="Levesque C.A."/>
            <person name="van der Lee T.A.J."/>
        </authorList>
    </citation>
    <scope>NUCLEOTIDE SEQUENCE [LARGE SCALE GENOMIC DNA]</scope>
    <source>
        <strain evidence="12 13">JEL517</strain>
    </source>
</reference>
<gene>
    <name evidence="12" type="ORF">SmJEL517_g03734</name>
</gene>
<dbReference type="OrthoDB" id="420884at2759"/>
<evidence type="ECO:0000256" key="8">
    <source>
        <dbReference type="ARBA" id="ARBA00023242"/>
    </source>
</evidence>
<dbReference type="GO" id="GO:0005737">
    <property type="term" value="C:cytoplasm"/>
    <property type="evidence" value="ECO:0007669"/>
    <property type="project" value="TreeGrafter"/>
</dbReference>
<comment type="caution">
    <text evidence="12">The sequence shown here is derived from an EMBL/GenBank/DDBJ whole genome shotgun (WGS) entry which is preliminary data.</text>
</comment>
<dbReference type="InterPro" id="IPR038506">
    <property type="entry name" value="GLE1-like_sf"/>
</dbReference>
<dbReference type="InterPro" id="IPR012476">
    <property type="entry name" value="GLE1"/>
</dbReference>
<dbReference type="Pfam" id="PF07817">
    <property type="entry name" value="GLE1"/>
    <property type="match status" value="1"/>
</dbReference>
<dbReference type="GeneID" id="42004959"/>
<dbReference type="GO" id="GO:0044614">
    <property type="term" value="C:nuclear pore cytoplasmic filaments"/>
    <property type="evidence" value="ECO:0007669"/>
    <property type="project" value="TreeGrafter"/>
</dbReference>
<keyword evidence="3" id="KW-0813">Transport</keyword>
<evidence type="ECO:0000256" key="3">
    <source>
        <dbReference type="ARBA" id="ARBA00022448"/>
    </source>
</evidence>
<dbReference type="RefSeq" id="XP_031024308.1">
    <property type="nucleotide sequence ID" value="XM_031169662.1"/>
</dbReference>
<comment type="similarity">
    <text evidence="2">Belongs to the GLE1 family.</text>
</comment>
<dbReference type="GO" id="GO:0005543">
    <property type="term" value="F:phospholipid binding"/>
    <property type="evidence" value="ECO:0007669"/>
    <property type="project" value="TreeGrafter"/>
</dbReference>
<dbReference type="GO" id="GO:0015031">
    <property type="term" value="P:protein transport"/>
    <property type="evidence" value="ECO:0007669"/>
    <property type="project" value="UniProtKB-KW"/>
</dbReference>
<keyword evidence="7" id="KW-0906">Nuclear pore complex</keyword>
<sequence length="544" mass="60925">MRFGLIDDTTDDEADSIPTNAKSRSSPTSPSGSPSKSRIKRDDRLFLKAVKAHAMPDPLQAFEAVLSDQAWRAVEAKASVTSNHVNGNASQASALSKDDMELTKKLAEMSLQSQQRVADRQAQALAKSKTLKDGVEKVIRMTQDILAAQESKIREAHEQKEKDKQAKANALVEEARRAQAVEQQALEQQQAAALQAQQVEAQKQQQLEAERQARQQAQRAQAQQQNQAPQPSAASTVSRPSSASVGDRSTPSAIAAAQPFLELVTRIKTQVKPELLSNLQNRNTFFQHKMMMARKVTVVKNSKAKVLEVGRELSRELDVGKSSSSQMYEVLMYKLARKITRQAELEVADNPAFSFPLAFVAIIVMVKHEPFIRVLLGHLMRRCPYVVPRYVEKFKGQSEEEYRKEAGYLKTDENEYESETKYVRRMCGIIYLYAAIVATPHPKNPHPISNGWTWLARMVNIKPRAITPHLLHAFLKIVGNRLLQTYGTQAIKLVQLIRDQVVPAVPKDSQDALAASNHLLVFFERVERDGTIPAHEGSEWELPQ</sequence>
<organism evidence="12 13">
    <name type="scientific">Synchytrium microbalum</name>
    <dbReference type="NCBI Taxonomy" id="1806994"/>
    <lineage>
        <taxon>Eukaryota</taxon>
        <taxon>Fungi</taxon>
        <taxon>Fungi incertae sedis</taxon>
        <taxon>Chytridiomycota</taxon>
        <taxon>Chytridiomycota incertae sedis</taxon>
        <taxon>Chytridiomycetes</taxon>
        <taxon>Synchytriales</taxon>
        <taxon>Synchytriaceae</taxon>
        <taxon>Synchytrium</taxon>
    </lineage>
</organism>
<dbReference type="AlphaFoldDB" id="A0A507C5P6"/>
<evidence type="ECO:0000313" key="13">
    <source>
        <dbReference type="Proteomes" id="UP000319731"/>
    </source>
</evidence>
<evidence type="ECO:0000256" key="9">
    <source>
        <dbReference type="ARBA" id="ARBA00026227"/>
    </source>
</evidence>
<feature type="compositionally biased region" description="Low complexity" evidence="11">
    <location>
        <begin position="22"/>
        <end position="36"/>
    </location>
</feature>
<keyword evidence="13" id="KW-1185">Reference proteome</keyword>
<dbReference type="STRING" id="1806994.A0A507C5P6"/>
<keyword evidence="5" id="KW-0653">Protein transport</keyword>
<evidence type="ECO:0000256" key="10">
    <source>
        <dbReference type="ARBA" id="ARBA00029983"/>
    </source>
</evidence>
<dbReference type="GO" id="GO:0031369">
    <property type="term" value="F:translation initiation factor binding"/>
    <property type="evidence" value="ECO:0007669"/>
    <property type="project" value="TreeGrafter"/>
</dbReference>
<proteinExistence type="inferred from homology"/>
<keyword evidence="6" id="KW-0811">Translocation</keyword>
<name>A0A507C5P6_9FUNG</name>
<evidence type="ECO:0000256" key="7">
    <source>
        <dbReference type="ARBA" id="ARBA00023132"/>
    </source>
</evidence>
<feature type="region of interest" description="Disordered" evidence="11">
    <location>
        <begin position="210"/>
        <end position="250"/>
    </location>
</feature>